<dbReference type="Proteomes" id="UP000250266">
    <property type="component" value="Unassembled WGS sequence"/>
</dbReference>
<keyword evidence="3" id="KW-1185">Reference proteome</keyword>
<accession>A0A8E2JHW1</accession>
<organism evidence="2 3">
    <name type="scientific">Lepidopterella palustris CBS 459.81</name>
    <dbReference type="NCBI Taxonomy" id="1314670"/>
    <lineage>
        <taxon>Eukaryota</taxon>
        <taxon>Fungi</taxon>
        <taxon>Dikarya</taxon>
        <taxon>Ascomycota</taxon>
        <taxon>Pezizomycotina</taxon>
        <taxon>Dothideomycetes</taxon>
        <taxon>Pleosporomycetidae</taxon>
        <taxon>Mytilinidiales</taxon>
        <taxon>Argynnaceae</taxon>
        <taxon>Lepidopterella</taxon>
    </lineage>
</organism>
<proteinExistence type="predicted"/>
<evidence type="ECO:0000313" key="3">
    <source>
        <dbReference type="Proteomes" id="UP000250266"/>
    </source>
</evidence>
<feature type="domain" description="Hypervirulence associated protein TUDOR" evidence="1">
    <location>
        <begin position="7"/>
        <end position="71"/>
    </location>
</feature>
<name>A0A8E2JHW1_9PEZI</name>
<evidence type="ECO:0000259" key="1">
    <source>
        <dbReference type="Pfam" id="PF11160"/>
    </source>
</evidence>
<dbReference type="AlphaFoldDB" id="A0A8E2JHW1"/>
<dbReference type="EMBL" id="KV744884">
    <property type="protein sequence ID" value="OCK82579.1"/>
    <property type="molecule type" value="Genomic_DNA"/>
</dbReference>
<dbReference type="Pfam" id="PF11160">
    <property type="entry name" value="Hva1_TUDOR"/>
    <property type="match status" value="1"/>
</dbReference>
<sequence>MPEYEQGEVVRYKAVGGPNSNTAESTGTVKKVITEPGMLAGKNVQASEKEPRYEIQNSNTGKSMAVYEKNIMGLKSDEEAS</sequence>
<protein>
    <recommendedName>
        <fullName evidence="1">Hypervirulence associated protein TUDOR domain-containing protein</fullName>
    </recommendedName>
</protein>
<reference evidence="2 3" key="1">
    <citation type="journal article" date="2016" name="Nat. Commun.">
        <title>Ectomycorrhizal ecology is imprinted in the genome of the dominant symbiotic fungus Cenococcum geophilum.</title>
        <authorList>
            <consortium name="DOE Joint Genome Institute"/>
            <person name="Peter M."/>
            <person name="Kohler A."/>
            <person name="Ohm R.A."/>
            <person name="Kuo A."/>
            <person name="Krutzmann J."/>
            <person name="Morin E."/>
            <person name="Arend M."/>
            <person name="Barry K.W."/>
            <person name="Binder M."/>
            <person name="Choi C."/>
            <person name="Clum A."/>
            <person name="Copeland A."/>
            <person name="Grisel N."/>
            <person name="Haridas S."/>
            <person name="Kipfer T."/>
            <person name="LaButti K."/>
            <person name="Lindquist E."/>
            <person name="Lipzen A."/>
            <person name="Maire R."/>
            <person name="Meier B."/>
            <person name="Mihaltcheva S."/>
            <person name="Molinier V."/>
            <person name="Murat C."/>
            <person name="Poggeler S."/>
            <person name="Quandt C.A."/>
            <person name="Sperisen C."/>
            <person name="Tritt A."/>
            <person name="Tisserant E."/>
            <person name="Crous P.W."/>
            <person name="Henrissat B."/>
            <person name="Nehls U."/>
            <person name="Egli S."/>
            <person name="Spatafora J.W."/>
            <person name="Grigoriev I.V."/>
            <person name="Martin F.M."/>
        </authorList>
    </citation>
    <scope>NUCLEOTIDE SEQUENCE [LARGE SCALE GENOMIC DNA]</scope>
    <source>
        <strain evidence="2 3">CBS 459.81</strain>
    </source>
</reference>
<gene>
    <name evidence="2" type="ORF">K432DRAFT_471679</name>
</gene>
<dbReference type="InterPro" id="IPR021331">
    <property type="entry name" value="Hva1_TUDOR"/>
</dbReference>
<dbReference type="OrthoDB" id="10052172at2759"/>
<evidence type="ECO:0000313" key="2">
    <source>
        <dbReference type="EMBL" id="OCK82579.1"/>
    </source>
</evidence>